<keyword evidence="2" id="KW-1185">Reference proteome</keyword>
<gene>
    <name evidence="1" type="ORF">K435DRAFT_811337</name>
</gene>
<proteinExistence type="predicted"/>
<evidence type="ECO:0000313" key="2">
    <source>
        <dbReference type="Proteomes" id="UP000297245"/>
    </source>
</evidence>
<name>A0A4S8KSB2_DENBC</name>
<dbReference type="AlphaFoldDB" id="A0A4S8KSB2"/>
<accession>A0A4S8KSB2</accession>
<sequence>MYAKRVYNGIVTSRIKGLYMQRVPKRLIGDQVVEMLVEKEELREGKERRKRVLKGSKTIKGDINNNNKLLRWPDDNNNHNGGNSIPVAIRIAKTGDEGRKLVFREKITQDGRVISNESFELIYVNPVVTEVMIDGIVILITFVKSVEVVAISFICLEDQSIEVITDRLFLGNVRNICVDCEILSLAGDNQALVMSDSTVEQWKQDFAILLRSCVKVIQLSLMEKVADV</sequence>
<dbReference type="EMBL" id="ML180149">
    <property type="protein sequence ID" value="THU78696.1"/>
    <property type="molecule type" value="Genomic_DNA"/>
</dbReference>
<reference evidence="1 2" key="1">
    <citation type="journal article" date="2019" name="Nat. Ecol. Evol.">
        <title>Megaphylogeny resolves global patterns of mushroom evolution.</title>
        <authorList>
            <person name="Varga T."/>
            <person name="Krizsan K."/>
            <person name="Foldi C."/>
            <person name="Dima B."/>
            <person name="Sanchez-Garcia M."/>
            <person name="Sanchez-Ramirez S."/>
            <person name="Szollosi G.J."/>
            <person name="Szarkandi J.G."/>
            <person name="Papp V."/>
            <person name="Albert L."/>
            <person name="Andreopoulos W."/>
            <person name="Angelini C."/>
            <person name="Antonin V."/>
            <person name="Barry K.W."/>
            <person name="Bougher N.L."/>
            <person name="Buchanan P."/>
            <person name="Buyck B."/>
            <person name="Bense V."/>
            <person name="Catcheside P."/>
            <person name="Chovatia M."/>
            <person name="Cooper J."/>
            <person name="Damon W."/>
            <person name="Desjardin D."/>
            <person name="Finy P."/>
            <person name="Geml J."/>
            <person name="Haridas S."/>
            <person name="Hughes K."/>
            <person name="Justo A."/>
            <person name="Karasinski D."/>
            <person name="Kautmanova I."/>
            <person name="Kiss B."/>
            <person name="Kocsube S."/>
            <person name="Kotiranta H."/>
            <person name="LaButti K.M."/>
            <person name="Lechner B.E."/>
            <person name="Liimatainen K."/>
            <person name="Lipzen A."/>
            <person name="Lukacs Z."/>
            <person name="Mihaltcheva S."/>
            <person name="Morgado L.N."/>
            <person name="Niskanen T."/>
            <person name="Noordeloos M.E."/>
            <person name="Ohm R.A."/>
            <person name="Ortiz-Santana B."/>
            <person name="Ovrebo C."/>
            <person name="Racz N."/>
            <person name="Riley R."/>
            <person name="Savchenko A."/>
            <person name="Shiryaev A."/>
            <person name="Soop K."/>
            <person name="Spirin V."/>
            <person name="Szebenyi C."/>
            <person name="Tomsovsky M."/>
            <person name="Tulloss R.E."/>
            <person name="Uehling J."/>
            <person name="Grigoriev I.V."/>
            <person name="Vagvolgyi C."/>
            <person name="Papp T."/>
            <person name="Martin F.M."/>
            <person name="Miettinen O."/>
            <person name="Hibbett D.S."/>
            <person name="Nagy L.G."/>
        </authorList>
    </citation>
    <scope>NUCLEOTIDE SEQUENCE [LARGE SCALE GENOMIC DNA]</scope>
    <source>
        <strain evidence="1 2">CBS 962.96</strain>
    </source>
</reference>
<dbReference type="Proteomes" id="UP000297245">
    <property type="component" value="Unassembled WGS sequence"/>
</dbReference>
<protein>
    <submittedName>
        <fullName evidence="1">Uncharacterized protein</fullName>
    </submittedName>
</protein>
<organism evidence="1 2">
    <name type="scientific">Dendrothele bispora (strain CBS 962.96)</name>
    <dbReference type="NCBI Taxonomy" id="1314807"/>
    <lineage>
        <taxon>Eukaryota</taxon>
        <taxon>Fungi</taxon>
        <taxon>Dikarya</taxon>
        <taxon>Basidiomycota</taxon>
        <taxon>Agaricomycotina</taxon>
        <taxon>Agaricomycetes</taxon>
        <taxon>Agaricomycetidae</taxon>
        <taxon>Agaricales</taxon>
        <taxon>Agaricales incertae sedis</taxon>
        <taxon>Dendrothele</taxon>
    </lineage>
</organism>
<evidence type="ECO:0000313" key="1">
    <source>
        <dbReference type="EMBL" id="THU78696.1"/>
    </source>
</evidence>